<organism evidence="2 3">
    <name type="scientific">Actomonas aquatica</name>
    <dbReference type="NCBI Taxonomy" id="2866162"/>
    <lineage>
        <taxon>Bacteria</taxon>
        <taxon>Pseudomonadati</taxon>
        <taxon>Verrucomicrobiota</taxon>
        <taxon>Opitutia</taxon>
        <taxon>Opitutales</taxon>
        <taxon>Opitutaceae</taxon>
        <taxon>Actomonas</taxon>
    </lineage>
</organism>
<evidence type="ECO:0008006" key="4">
    <source>
        <dbReference type="Google" id="ProtNLM"/>
    </source>
</evidence>
<accession>A0ABZ1C2J5</accession>
<evidence type="ECO:0000256" key="1">
    <source>
        <dbReference type="SAM" id="Coils"/>
    </source>
</evidence>
<dbReference type="Proteomes" id="UP000738431">
    <property type="component" value="Chromosome"/>
</dbReference>
<keyword evidence="1" id="KW-0175">Coiled coil</keyword>
<proteinExistence type="predicted"/>
<reference evidence="2 3" key="2">
    <citation type="submission" date="2023-12" db="EMBL/GenBank/DDBJ databases">
        <title>Description of an unclassified Opitutus bacterium of Verrucomicrobiota.</title>
        <authorList>
            <person name="Zhang D.-F."/>
        </authorList>
    </citation>
    <scope>NUCLEOTIDE SEQUENCE [LARGE SCALE GENOMIC DNA]</scope>
    <source>
        <strain evidence="2 3">WL0086</strain>
    </source>
</reference>
<reference evidence="2 3" key="1">
    <citation type="submission" date="2021-08" db="EMBL/GenBank/DDBJ databases">
        <authorList>
            <person name="Zhang D."/>
            <person name="Zhang A."/>
            <person name="Wang L."/>
        </authorList>
    </citation>
    <scope>NUCLEOTIDE SEQUENCE [LARGE SCALE GENOMIC DNA]</scope>
    <source>
        <strain evidence="2 3">WL0086</strain>
    </source>
</reference>
<sequence length="94" mass="11354">MNHEEKRLEELLRKKDKLKQREKALRADLKRRDNLEERKLAFAIGQMALTRISDPRVWRVLELLKPELAPGLRVRLEKRFMLPRVQEMQDDLPL</sequence>
<gene>
    <name evidence="2" type="ORF">K1X11_012135</name>
</gene>
<feature type="coiled-coil region" evidence="1">
    <location>
        <begin position="1"/>
        <end position="38"/>
    </location>
</feature>
<evidence type="ECO:0000313" key="3">
    <source>
        <dbReference type="Proteomes" id="UP000738431"/>
    </source>
</evidence>
<name>A0ABZ1C2J5_9BACT</name>
<protein>
    <recommendedName>
        <fullName evidence="4">Mobilization protein</fullName>
    </recommendedName>
</protein>
<keyword evidence="3" id="KW-1185">Reference proteome</keyword>
<dbReference type="EMBL" id="CP139781">
    <property type="protein sequence ID" value="WRQ85552.1"/>
    <property type="molecule type" value="Genomic_DNA"/>
</dbReference>
<dbReference type="RefSeq" id="WP_221033285.1">
    <property type="nucleotide sequence ID" value="NZ_CP139781.1"/>
</dbReference>
<evidence type="ECO:0000313" key="2">
    <source>
        <dbReference type="EMBL" id="WRQ85552.1"/>
    </source>
</evidence>